<accession>Q7VFQ9</accession>
<dbReference type="STRING" id="235279.HH_1616"/>
<dbReference type="HOGENOM" id="CLU_873671_0_0_7"/>
<dbReference type="Proteomes" id="UP000002495">
    <property type="component" value="Chromosome"/>
</dbReference>
<dbReference type="KEGG" id="hhe:HH_1616"/>
<sequence length="298" mass="34721">MDGYESPQKLFMNLDKTQNIDNKKKSQSAHSQQKSKNTNKMRPQDIKLPLLPQWIYSTGIVETSFTDGSFKRGLGTLLKNGLYLTSSEIIYNGKIMPKKIYVKMQDDISANMMCVSQLSIKALDLDLGLALLKVSQPVDSYCQARDKSYYHDRIYKRFGVDIFASYRAITPHTKAYYPYLDSMYVFTPQSLMLEKIATYYDFDKRKKRIYGFEIERDAYEEFTYGRAFYDEKGVFLGIMSRVGIGYLPVFVNRNVIQNFLCDVRDKEMINDNFVNQSCQRLGVNRQRFFTDRADSISF</sequence>
<gene>
    <name evidence="2" type="ordered locus">HH_1616</name>
</gene>
<keyword evidence="3" id="KW-1185">Reference proteome</keyword>
<name>Q7VFQ9_HELHP</name>
<feature type="region of interest" description="Disordered" evidence="1">
    <location>
        <begin position="21"/>
        <end position="42"/>
    </location>
</feature>
<proteinExistence type="predicted"/>
<evidence type="ECO:0000313" key="3">
    <source>
        <dbReference type="Proteomes" id="UP000002495"/>
    </source>
</evidence>
<protein>
    <submittedName>
        <fullName evidence="2">Uncharacterized protein</fullName>
    </submittedName>
</protein>
<dbReference type="EMBL" id="AE017125">
    <property type="protein sequence ID" value="AAP78213.1"/>
    <property type="molecule type" value="Genomic_DNA"/>
</dbReference>
<evidence type="ECO:0000256" key="1">
    <source>
        <dbReference type="SAM" id="MobiDB-lite"/>
    </source>
</evidence>
<dbReference type="AlphaFoldDB" id="Q7VFQ9"/>
<reference evidence="2 3" key="1">
    <citation type="journal article" date="2003" name="Proc. Natl. Acad. Sci. U.S.A.">
        <title>The complete genome sequence of the carcinogenic bacterium Helicobacter hepaticus.</title>
        <authorList>
            <person name="Suerbaum S."/>
            <person name="Josenhans C."/>
            <person name="Sterzenbach T."/>
            <person name="Drescher B."/>
            <person name="Brandt P."/>
            <person name="Bell M."/>
            <person name="Droege M."/>
            <person name="Fartmann B."/>
            <person name="Fischer H.-P."/>
            <person name="Ge Z."/>
            <person name="Hoerster A."/>
            <person name="Holland R."/>
            <person name="Klein K."/>
            <person name="Koenig J."/>
            <person name="Macko L."/>
            <person name="Mendz G.L."/>
            <person name="Nyakatura G."/>
            <person name="Schauer D.B."/>
            <person name="Shen Z."/>
            <person name="Weber J."/>
            <person name="Frosch M."/>
            <person name="Fox J.G."/>
        </authorList>
    </citation>
    <scope>NUCLEOTIDE SEQUENCE [LARGE SCALE GENOMIC DNA]</scope>
    <source>
        <strain evidence="3">ATCC 51449 / 3B1</strain>
    </source>
</reference>
<organism evidence="2 3">
    <name type="scientific">Helicobacter hepaticus (strain ATCC 51449 / 3B1)</name>
    <dbReference type="NCBI Taxonomy" id="235279"/>
    <lineage>
        <taxon>Bacteria</taxon>
        <taxon>Pseudomonadati</taxon>
        <taxon>Campylobacterota</taxon>
        <taxon>Epsilonproteobacteria</taxon>
        <taxon>Campylobacterales</taxon>
        <taxon>Helicobacteraceae</taxon>
        <taxon>Helicobacter</taxon>
    </lineage>
</organism>
<evidence type="ECO:0000313" key="2">
    <source>
        <dbReference type="EMBL" id="AAP78213.1"/>
    </source>
</evidence>